<organism evidence="3 4">
    <name type="scientific">Escherichia coli</name>
    <dbReference type="NCBI Taxonomy" id="562"/>
    <lineage>
        <taxon>Bacteria</taxon>
        <taxon>Pseudomonadati</taxon>
        <taxon>Pseudomonadota</taxon>
        <taxon>Gammaproteobacteria</taxon>
        <taxon>Enterobacterales</taxon>
        <taxon>Enterobacteriaceae</taxon>
        <taxon>Escherichia</taxon>
    </lineage>
</organism>
<dbReference type="EMBL" id="UARW01000010">
    <property type="protein sequence ID" value="SQD01147.1"/>
    <property type="molecule type" value="Genomic_DNA"/>
</dbReference>
<evidence type="ECO:0000256" key="2">
    <source>
        <dbReference type="SAM" id="Phobius"/>
    </source>
</evidence>
<gene>
    <name evidence="3" type="primary">panF_1</name>
    <name evidence="3" type="ORF">NCTC8009_01565</name>
</gene>
<sequence length="73" mass="7954">MAAGAGSYWERANAKGALSAMIVGGVLYAVLATLNIQYLGLPPYCALVTTKFAGFPGRKPFRYIRPASYRFDY</sequence>
<keyword evidence="1" id="KW-0813">Transport</keyword>
<protein>
    <submittedName>
        <fullName evidence="3">Sodium/panthothenate symporter</fullName>
    </submittedName>
</protein>
<keyword evidence="2" id="KW-0812">Transmembrane</keyword>
<evidence type="ECO:0000313" key="3">
    <source>
        <dbReference type="EMBL" id="SQD01147.1"/>
    </source>
</evidence>
<evidence type="ECO:0000256" key="1">
    <source>
        <dbReference type="ARBA" id="ARBA00023201"/>
    </source>
</evidence>
<dbReference type="Proteomes" id="UP000250991">
    <property type="component" value="Unassembled WGS sequence"/>
</dbReference>
<dbReference type="Gene3D" id="1.20.1730.10">
    <property type="entry name" value="Sodium/glucose cotransporter"/>
    <property type="match status" value="1"/>
</dbReference>
<dbReference type="AlphaFoldDB" id="A0A2X3JPU7"/>
<keyword evidence="1" id="KW-0915">Sodium</keyword>
<keyword evidence="1" id="KW-0406">Ion transport</keyword>
<accession>A0A2X3JPU7</accession>
<keyword evidence="2" id="KW-1133">Transmembrane helix</keyword>
<reference evidence="3 4" key="1">
    <citation type="submission" date="2018-06" db="EMBL/GenBank/DDBJ databases">
        <authorList>
            <consortium name="Pathogen Informatics"/>
            <person name="Doyle S."/>
        </authorList>
    </citation>
    <scope>NUCLEOTIDE SEQUENCE [LARGE SCALE GENOMIC DNA]</scope>
    <source>
        <strain evidence="3 4">NCTC8009</strain>
    </source>
</reference>
<dbReference type="InterPro" id="IPR038377">
    <property type="entry name" value="Na/Glc_symporter_sf"/>
</dbReference>
<dbReference type="GO" id="GO:0006814">
    <property type="term" value="P:sodium ion transport"/>
    <property type="evidence" value="ECO:0007669"/>
    <property type="project" value="UniProtKB-KW"/>
</dbReference>
<keyword evidence="1" id="KW-0739">Sodium transport</keyword>
<proteinExistence type="predicted"/>
<feature type="transmembrane region" description="Helical" evidence="2">
    <location>
        <begin position="16"/>
        <end position="34"/>
    </location>
</feature>
<keyword evidence="2" id="KW-0472">Membrane</keyword>
<name>A0A2X3JPU7_ECOLX</name>
<evidence type="ECO:0000313" key="4">
    <source>
        <dbReference type="Proteomes" id="UP000250991"/>
    </source>
</evidence>